<accession>A0A1D8AFJ7</accession>
<reference evidence="3" key="1">
    <citation type="journal article" date="2017" name="J. Biotechnol.">
        <title>Complete genome sequence of Novosphingobium resinovorum SA1, a versatile xenobiotic-degrading bacterium capable of utilizing sulfanilic acid.</title>
        <authorList>
            <person name="Hegedus B."/>
            <person name="Kos P.B."/>
            <person name="Balint B."/>
            <person name="Maroti G."/>
            <person name="Gan H.M."/>
            <person name="Perei K."/>
            <person name="Rakhely G."/>
        </authorList>
    </citation>
    <scope>NUCLEOTIDE SEQUENCE [LARGE SCALE GENOMIC DNA]</scope>
    <source>
        <strain evidence="3">SA1</strain>
    </source>
</reference>
<feature type="signal peptide" evidence="1">
    <location>
        <begin position="1"/>
        <end position="22"/>
    </location>
</feature>
<gene>
    <name evidence="2" type="ORF">BES08_29280</name>
</gene>
<dbReference type="EMBL" id="CP017077">
    <property type="protein sequence ID" value="AOR80888.1"/>
    <property type="molecule type" value="Genomic_DNA"/>
</dbReference>
<dbReference type="Gene3D" id="1.25.40.10">
    <property type="entry name" value="Tetratricopeptide repeat domain"/>
    <property type="match status" value="1"/>
</dbReference>
<keyword evidence="2" id="KW-0614">Plasmid</keyword>
<evidence type="ECO:0000256" key="1">
    <source>
        <dbReference type="SAM" id="SignalP"/>
    </source>
</evidence>
<sequence length="413" mass="45251">MRQITTALVLLLAAAWMTAAMAADAPRDEAVLTCRIQGQDREVSVSITGTRATYRYGSSLQKPELTLRSPLADLDYRRKNGPGETIDEIVTFTNGDTAYRVAAGFKNGAAPDPTALQPFGLLTVSRAGRTLAALSCRPDSIRRVHDRLLAGMREIGRERSSDGESFPNYEIQYPAPADQSPPCKADFNVDTCWSRGVGAARGGDLRGALGHYDMSCDAHLDDLGCYEAGKLYLQNRQLRDYAKAQARFARVCDGSDPGRGPYACKYLEWMNLTATGVSRNLDQAWSKLARACFLHNDADMIDPEGCHFFAKTVFAVRDAKPSRYPRADLLAYVALSQACTDDARTVCDEALALYQTGIGQHAPWTKSCDALVRAKGMFASCKDMARPRADYDSAIATRRKLKVMFLAALDDPT</sequence>
<proteinExistence type="predicted"/>
<evidence type="ECO:0000313" key="2">
    <source>
        <dbReference type="EMBL" id="AOR80888.1"/>
    </source>
</evidence>
<dbReference type="Proteomes" id="UP000094626">
    <property type="component" value="Plasmid pSA2"/>
</dbReference>
<name>A0A1D8AFJ7_9SPHN</name>
<protein>
    <recommendedName>
        <fullName evidence="4">Beta-lactamase</fullName>
    </recommendedName>
</protein>
<keyword evidence="1" id="KW-0732">Signal</keyword>
<dbReference type="OrthoDB" id="7426224at2"/>
<geneLocation type="plasmid" evidence="2 3">
    <name>pSA2</name>
</geneLocation>
<organism evidence="2 3">
    <name type="scientific">Novosphingobium resinovorum</name>
    <dbReference type="NCBI Taxonomy" id="158500"/>
    <lineage>
        <taxon>Bacteria</taxon>
        <taxon>Pseudomonadati</taxon>
        <taxon>Pseudomonadota</taxon>
        <taxon>Alphaproteobacteria</taxon>
        <taxon>Sphingomonadales</taxon>
        <taxon>Sphingomonadaceae</taxon>
        <taxon>Novosphingobium</taxon>
    </lineage>
</organism>
<dbReference type="AlphaFoldDB" id="A0A1D8AFJ7"/>
<dbReference type="KEGG" id="nre:BES08_29280"/>
<keyword evidence="3" id="KW-1185">Reference proteome</keyword>
<dbReference type="RefSeq" id="WP_069710134.1">
    <property type="nucleotide sequence ID" value="NZ_CP017077.1"/>
</dbReference>
<feature type="chain" id="PRO_5009104944" description="Beta-lactamase" evidence="1">
    <location>
        <begin position="23"/>
        <end position="413"/>
    </location>
</feature>
<dbReference type="InterPro" id="IPR011990">
    <property type="entry name" value="TPR-like_helical_dom_sf"/>
</dbReference>
<evidence type="ECO:0000313" key="3">
    <source>
        <dbReference type="Proteomes" id="UP000094626"/>
    </source>
</evidence>
<dbReference type="SUPFAM" id="SSF81901">
    <property type="entry name" value="HCP-like"/>
    <property type="match status" value="1"/>
</dbReference>
<evidence type="ECO:0008006" key="4">
    <source>
        <dbReference type="Google" id="ProtNLM"/>
    </source>
</evidence>